<evidence type="ECO:0000256" key="1">
    <source>
        <dbReference type="SAM" id="MobiDB-lite"/>
    </source>
</evidence>
<evidence type="ECO:0000313" key="4">
    <source>
        <dbReference type="Proteomes" id="UP000235388"/>
    </source>
</evidence>
<proteinExistence type="predicted"/>
<dbReference type="EMBL" id="PGCJ01000819">
    <property type="protein sequence ID" value="PLW19077.1"/>
    <property type="molecule type" value="Genomic_DNA"/>
</dbReference>
<feature type="region of interest" description="Disordered" evidence="1">
    <location>
        <begin position="63"/>
        <end position="92"/>
    </location>
</feature>
<comment type="caution">
    <text evidence="3">The sequence shown here is derived from an EMBL/GenBank/DDBJ whole genome shotgun (WGS) entry which is preliminary data.</text>
</comment>
<reference evidence="3 4" key="1">
    <citation type="submission" date="2017-11" db="EMBL/GenBank/DDBJ databases">
        <title>De novo assembly and phasing of dikaryotic genomes from two isolates of Puccinia coronata f. sp. avenae, the causal agent of oat crown rust.</title>
        <authorList>
            <person name="Miller M.E."/>
            <person name="Zhang Y."/>
            <person name="Omidvar V."/>
            <person name="Sperschneider J."/>
            <person name="Schwessinger B."/>
            <person name="Raley C."/>
            <person name="Palmer J.M."/>
            <person name="Garnica D."/>
            <person name="Upadhyaya N."/>
            <person name="Rathjen J."/>
            <person name="Taylor J.M."/>
            <person name="Park R.F."/>
            <person name="Dodds P.N."/>
            <person name="Hirsch C.D."/>
            <person name="Kianian S.F."/>
            <person name="Figueroa M."/>
        </authorList>
    </citation>
    <scope>NUCLEOTIDE SEQUENCE [LARGE SCALE GENOMIC DNA]</scope>
    <source>
        <strain evidence="3">12NC29</strain>
    </source>
</reference>
<dbReference type="Proteomes" id="UP000235388">
    <property type="component" value="Unassembled WGS sequence"/>
</dbReference>
<sequence>MTPSFVFGEMVTYELMTATRGGGGHEVTTLQDMPEIPFVIRVHPPPIGYKIATQSLDACTKTHRASVPPLKKSPLPLGHHPHENTRSSTSLF</sequence>
<keyword evidence="4" id="KW-1185">Reference proteome</keyword>
<evidence type="ECO:0000313" key="2">
    <source>
        <dbReference type="EMBL" id="PLW19077.1"/>
    </source>
</evidence>
<dbReference type="AlphaFoldDB" id="A0A2N5VW02"/>
<accession>A0A2N5VW02</accession>
<name>A0A2N5VW02_9BASI</name>
<gene>
    <name evidence="3" type="ORF">PCANC_06449</name>
    <name evidence="2" type="ORF">PCANC_08269</name>
</gene>
<dbReference type="EMBL" id="PGCJ01000050">
    <property type="protein sequence ID" value="PLW54178.1"/>
    <property type="molecule type" value="Genomic_DNA"/>
</dbReference>
<evidence type="ECO:0000313" key="3">
    <source>
        <dbReference type="EMBL" id="PLW54178.1"/>
    </source>
</evidence>
<feature type="compositionally biased region" description="Low complexity" evidence="1">
    <location>
        <begin position="68"/>
        <end position="78"/>
    </location>
</feature>
<organism evidence="3 4">
    <name type="scientific">Puccinia coronata f. sp. avenae</name>
    <dbReference type="NCBI Taxonomy" id="200324"/>
    <lineage>
        <taxon>Eukaryota</taxon>
        <taxon>Fungi</taxon>
        <taxon>Dikarya</taxon>
        <taxon>Basidiomycota</taxon>
        <taxon>Pucciniomycotina</taxon>
        <taxon>Pucciniomycetes</taxon>
        <taxon>Pucciniales</taxon>
        <taxon>Pucciniaceae</taxon>
        <taxon>Puccinia</taxon>
    </lineage>
</organism>
<protein>
    <submittedName>
        <fullName evidence="3">Uncharacterized protein</fullName>
    </submittedName>
</protein>